<accession>A0A0D2LE99</accession>
<feature type="region of interest" description="Disordered" evidence="1">
    <location>
        <begin position="703"/>
        <end position="725"/>
    </location>
</feature>
<organism evidence="2 3">
    <name type="scientific">Hypholoma sublateritium (strain FD-334 SS-4)</name>
    <dbReference type="NCBI Taxonomy" id="945553"/>
    <lineage>
        <taxon>Eukaryota</taxon>
        <taxon>Fungi</taxon>
        <taxon>Dikarya</taxon>
        <taxon>Basidiomycota</taxon>
        <taxon>Agaricomycotina</taxon>
        <taxon>Agaricomycetes</taxon>
        <taxon>Agaricomycetidae</taxon>
        <taxon>Agaricales</taxon>
        <taxon>Agaricineae</taxon>
        <taxon>Strophariaceae</taxon>
        <taxon>Hypholoma</taxon>
    </lineage>
</organism>
<feature type="compositionally biased region" description="Low complexity" evidence="1">
    <location>
        <begin position="703"/>
        <end position="721"/>
    </location>
</feature>
<keyword evidence="3" id="KW-1185">Reference proteome</keyword>
<sequence>MSHNSILDNAFDSLRRKTSFRESLRILRSSSKDSLKSAKSSKKRSSSSYQPYAVYEQTMAPIILRDPEATTKLLEAILDSPSGRRSLSRLARTCRAFADPALDVLWRDLDSVVPIVGLFPGHLFKKARKPSMGLSKMPRDEDWKAIIKYSQRIKRIAYDESSNNVTPSIFAVFEESRPVGMTYILPRLQELTWKVETSATLDRCTLFLNPELQFLNLDVGSKLPKLNDFLVDMASRTNLKGFSFVSPTPLPDAFTELLSAQDGLEKVALVAPGALSPGIGRWVAALPQLKNLQLDLTGRAPIAVEGFFDELLPRSGDSTPSSIGSRDSGVFSGEELDFTEIRKSALRLTGDLPPKGSFTKLCKLQLTGEVANIAVFLKHLDSALVHLELVIEDPPDNADWLDLSELICGRFSRSLQSMRIIATPSSRFADLVRSTSRAEPPTGRLALDKFVGLSKLIKLEIDLPESVVFTPADIQTLAKACPRLEILKLCPLSRFPPPHSPKLTLESLIPLTIHCRNLHTLAVVFNATPGSEKVLRSQKVCSPSLLRLHAGHSWGSDPLQISILLSHLMPKLELLKWFQEKNRTGFIEAHAKTWQSVSDTLPHIQTLRSTERSFVRVVMPELPPSPPVIETSEKGIDATVSMVSEGTMAQPQLVDADVQFSPELVSVEIDATVGYCEASIDATPAIAEMGVAAMPEKTSASVSAVAPSTSTSTSTGTSAGTDSNLPVQPPHISSISMFPSILNFLSFAYRFVTLPISLTSRILQAALAQFQPKSKGRGDSNGNSAAKSTPLTSVSIQTGTEPSESIPMDNLQVRQ</sequence>
<dbReference type="OMA" id="TAPIRFM"/>
<gene>
    <name evidence="2" type="ORF">HYPSUDRAFT_199501</name>
</gene>
<dbReference type="Gene3D" id="3.80.10.10">
    <property type="entry name" value="Ribonuclease Inhibitor"/>
    <property type="match status" value="1"/>
</dbReference>
<name>A0A0D2LE99_HYPSF</name>
<reference evidence="3" key="1">
    <citation type="submission" date="2014-04" db="EMBL/GenBank/DDBJ databases">
        <title>Evolutionary Origins and Diversification of the Mycorrhizal Mutualists.</title>
        <authorList>
            <consortium name="DOE Joint Genome Institute"/>
            <consortium name="Mycorrhizal Genomics Consortium"/>
            <person name="Kohler A."/>
            <person name="Kuo A."/>
            <person name="Nagy L.G."/>
            <person name="Floudas D."/>
            <person name="Copeland A."/>
            <person name="Barry K.W."/>
            <person name="Cichocki N."/>
            <person name="Veneault-Fourrey C."/>
            <person name="LaButti K."/>
            <person name="Lindquist E.A."/>
            <person name="Lipzen A."/>
            <person name="Lundell T."/>
            <person name="Morin E."/>
            <person name="Murat C."/>
            <person name="Riley R."/>
            <person name="Ohm R."/>
            <person name="Sun H."/>
            <person name="Tunlid A."/>
            <person name="Henrissat B."/>
            <person name="Grigoriev I.V."/>
            <person name="Hibbett D.S."/>
            <person name="Martin F."/>
        </authorList>
    </citation>
    <scope>NUCLEOTIDE SEQUENCE [LARGE SCALE GENOMIC DNA]</scope>
    <source>
        <strain evidence="3">FD-334 SS-4</strain>
    </source>
</reference>
<dbReference type="EMBL" id="KN817530">
    <property type="protein sequence ID" value="KJA25802.1"/>
    <property type="molecule type" value="Genomic_DNA"/>
</dbReference>
<evidence type="ECO:0000256" key="1">
    <source>
        <dbReference type="SAM" id="MobiDB-lite"/>
    </source>
</evidence>
<dbReference type="Proteomes" id="UP000054270">
    <property type="component" value="Unassembled WGS sequence"/>
</dbReference>
<proteinExistence type="predicted"/>
<protein>
    <recommendedName>
        <fullName evidence="4">F-box domain-containing protein</fullName>
    </recommendedName>
</protein>
<evidence type="ECO:0008006" key="4">
    <source>
        <dbReference type="Google" id="ProtNLM"/>
    </source>
</evidence>
<dbReference type="OrthoDB" id="268763at2759"/>
<dbReference type="STRING" id="945553.A0A0D2LE99"/>
<feature type="region of interest" description="Disordered" evidence="1">
    <location>
        <begin position="771"/>
        <end position="815"/>
    </location>
</feature>
<dbReference type="AlphaFoldDB" id="A0A0D2LE99"/>
<evidence type="ECO:0000313" key="3">
    <source>
        <dbReference type="Proteomes" id="UP000054270"/>
    </source>
</evidence>
<dbReference type="InterPro" id="IPR032675">
    <property type="entry name" value="LRR_dom_sf"/>
</dbReference>
<evidence type="ECO:0000313" key="2">
    <source>
        <dbReference type="EMBL" id="KJA25802.1"/>
    </source>
</evidence>
<feature type="compositionally biased region" description="Polar residues" evidence="1">
    <location>
        <begin position="780"/>
        <end position="803"/>
    </location>
</feature>